<name>A0AAV4MRS5_CAEEX</name>
<organism evidence="1 2">
    <name type="scientific">Caerostris extrusa</name>
    <name type="common">Bark spider</name>
    <name type="synonym">Caerostris bankana</name>
    <dbReference type="NCBI Taxonomy" id="172846"/>
    <lineage>
        <taxon>Eukaryota</taxon>
        <taxon>Metazoa</taxon>
        <taxon>Ecdysozoa</taxon>
        <taxon>Arthropoda</taxon>
        <taxon>Chelicerata</taxon>
        <taxon>Arachnida</taxon>
        <taxon>Araneae</taxon>
        <taxon>Araneomorphae</taxon>
        <taxon>Entelegynae</taxon>
        <taxon>Araneoidea</taxon>
        <taxon>Araneidae</taxon>
        <taxon>Caerostris</taxon>
    </lineage>
</organism>
<comment type="caution">
    <text evidence="1">The sequence shown here is derived from an EMBL/GenBank/DDBJ whole genome shotgun (WGS) entry which is preliminary data.</text>
</comment>
<gene>
    <name evidence="1" type="ORF">CEXT_123421</name>
</gene>
<dbReference type="Proteomes" id="UP001054945">
    <property type="component" value="Unassembled WGS sequence"/>
</dbReference>
<protein>
    <submittedName>
        <fullName evidence="1">Uncharacterized protein</fullName>
    </submittedName>
</protein>
<dbReference type="AlphaFoldDB" id="A0AAV4MRS5"/>
<dbReference type="EMBL" id="BPLR01002516">
    <property type="protein sequence ID" value="GIX74599.1"/>
    <property type="molecule type" value="Genomic_DNA"/>
</dbReference>
<sequence>MSIKPLIQLSLTLKHASFYLNDMTQTVREIYSNSTEHDLSNHFDNYSFDLEWDLKDSIDSQDTDEICLTLALNTRVIP</sequence>
<keyword evidence="2" id="KW-1185">Reference proteome</keyword>
<evidence type="ECO:0000313" key="2">
    <source>
        <dbReference type="Proteomes" id="UP001054945"/>
    </source>
</evidence>
<reference evidence="1 2" key="1">
    <citation type="submission" date="2021-06" db="EMBL/GenBank/DDBJ databases">
        <title>Caerostris extrusa draft genome.</title>
        <authorList>
            <person name="Kono N."/>
            <person name="Arakawa K."/>
        </authorList>
    </citation>
    <scope>NUCLEOTIDE SEQUENCE [LARGE SCALE GENOMIC DNA]</scope>
</reference>
<proteinExistence type="predicted"/>
<evidence type="ECO:0000313" key="1">
    <source>
        <dbReference type="EMBL" id="GIX74599.1"/>
    </source>
</evidence>
<accession>A0AAV4MRS5</accession>